<gene>
    <name evidence="1" type="ORF">MST27_12465</name>
</gene>
<reference evidence="1" key="1">
    <citation type="submission" date="2022-03" db="EMBL/GenBank/DDBJ databases">
        <title>Pseudomonas marianensis sp. nov., a marine bacterium isolated from deep-sea sediments of the Mariana Trench.</title>
        <authorList>
            <person name="Wei Y."/>
        </authorList>
    </citation>
    <scope>NUCLEOTIDE SEQUENCE</scope>
    <source>
        <strain evidence="1">PS1</strain>
    </source>
</reference>
<evidence type="ECO:0000313" key="2">
    <source>
        <dbReference type="Proteomes" id="UP001139682"/>
    </source>
</evidence>
<protein>
    <recommendedName>
        <fullName evidence="3">Antibiotic biosynthesis monooxygenase</fullName>
    </recommendedName>
</protein>
<keyword evidence="2" id="KW-1185">Reference proteome</keyword>
<sequence>MPCLTTLEFPDVDQRRYEALGARLASSGPPPGVIFHACAAIPGGWRIVELWESQAAFDTFVENRLLPAARALAWPEPSRRECVPTHHAGLVGR</sequence>
<dbReference type="Proteomes" id="UP001139682">
    <property type="component" value="Unassembled WGS sequence"/>
</dbReference>
<organism evidence="1 2">
    <name type="scientific">Stutzerimonas marianensis</name>
    <dbReference type="NCBI Taxonomy" id="2929513"/>
    <lineage>
        <taxon>Bacteria</taxon>
        <taxon>Pseudomonadati</taxon>
        <taxon>Pseudomonadota</taxon>
        <taxon>Gammaproteobacteria</taxon>
        <taxon>Pseudomonadales</taxon>
        <taxon>Pseudomonadaceae</taxon>
        <taxon>Stutzerimonas</taxon>
    </lineage>
</organism>
<proteinExistence type="predicted"/>
<accession>A0A9X1WAA2</accession>
<evidence type="ECO:0008006" key="3">
    <source>
        <dbReference type="Google" id="ProtNLM"/>
    </source>
</evidence>
<comment type="caution">
    <text evidence="1">The sequence shown here is derived from an EMBL/GenBank/DDBJ whole genome shotgun (WGS) entry which is preliminary data.</text>
</comment>
<dbReference type="RefSeq" id="WP_243606262.1">
    <property type="nucleotide sequence ID" value="NZ_JALGRD010000006.1"/>
</dbReference>
<dbReference type="AlphaFoldDB" id="A0A9X1WAA2"/>
<dbReference type="EMBL" id="JALGRD010000006">
    <property type="protein sequence ID" value="MCJ0974183.1"/>
    <property type="molecule type" value="Genomic_DNA"/>
</dbReference>
<name>A0A9X1WAA2_9GAMM</name>
<evidence type="ECO:0000313" key="1">
    <source>
        <dbReference type="EMBL" id="MCJ0974183.1"/>
    </source>
</evidence>